<evidence type="ECO:0000313" key="8">
    <source>
        <dbReference type="EMBL" id="QOR00324.1"/>
    </source>
</evidence>
<feature type="transmembrane region" description="Helical" evidence="7">
    <location>
        <begin position="323"/>
        <end position="344"/>
    </location>
</feature>
<gene>
    <name evidence="8" type="ORF">HW242_03740</name>
</gene>
<feature type="transmembrane region" description="Helical" evidence="7">
    <location>
        <begin position="47"/>
        <end position="67"/>
    </location>
</feature>
<keyword evidence="6 7" id="KW-0472">Membrane</keyword>
<sequence>MDFFKLKEHNSDVKTEIYAGIATFLAMIYIIPVNANIMSNSGMPLEALIIATALVTIIATTFSAFFSNTPVAMSVGMGLNAYFTFSVCNTYQIPWQSALGAVFLSGIVFTLLSFTNFRIWVIKSIPNDLRKAISAGIGTFIAFMGLVQMGIITKSEATLVGLGDFSSTKVLFGLFGLFLVFVFWAWRIKAAFILAVFVSALCAWIFGIDGAKFPEQLLSLPVISGDNGLSAIFGKLDIKGALELSMIPIVLTFFVTQLFDSVGTITGVGSRGKIFDDPKQGEKKLGKTLGADAASSAMGAVVGTSTVTAFVESSAGVEAGGRTGLTALVTAICFVFTLFLLPVFKAIPANSIYPILVLVGVLMFMEVANINFKDKAIAVSAFFIIIMMPLTYSITTGFAFGFIAYLFMRIMQKEFDKINLGIIVLSAISLLVFLLQFL</sequence>
<evidence type="ECO:0000256" key="6">
    <source>
        <dbReference type="ARBA" id="ARBA00023136"/>
    </source>
</evidence>
<dbReference type="GO" id="GO:0012505">
    <property type="term" value="C:endomembrane system"/>
    <property type="evidence" value="ECO:0007669"/>
    <property type="project" value="UniProtKB-SubCell"/>
</dbReference>
<keyword evidence="3" id="KW-0813">Transport</keyword>
<keyword evidence="5 7" id="KW-1133">Transmembrane helix</keyword>
<dbReference type="GO" id="GO:0005886">
    <property type="term" value="C:plasma membrane"/>
    <property type="evidence" value="ECO:0007669"/>
    <property type="project" value="TreeGrafter"/>
</dbReference>
<feature type="transmembrane region" description="Helical" evidence="7">
    <location>
        <begin position="165"/>
        <end position="184"/>
    </location>
</feature>
<comment type="similarity">
    <text evidence="2">Belongs to the nucleobase:cation symporter-2 (NCS2) (TC 2.A.40) family. Azg-like subfamily.</text>
</comment>
<dbReference type="InterPro" id="IPR045018">
    <property type="entry name" value="Azg-like"/>
</dbReference>
<proteinExistence type="inferred from homology"/>
<evidence type="ECO:0000256" key="1">
    <source>
        <dbReference type="ARBA" id="ARBA00004127"/>
    </source>
</evidence>
<protein>
    <submittedName>
        <fullName evidence="8">NCS2 family permease</fullName>
    </submittedName>
</protein>
<feature type="transmembrane region" description="Helical" evidence="7">
    <location>
        <begin position="289"/>
        <end position="311"/>
    </location>
</feature>
<evidence type="ECO:0000313" key="9">
    <source>
        <dbReference type="Proteomes" id="UP000594890"/>
    </source>
</evidence>
<name>A0A7M1MIX2_CAMLA</name>
<evidence type="ECO:0000256" key="4">
    <source>
        <dbReference type="ARBA" id="ARBA00022692"/>
    </source>
</evidence>
<accession>A0A7M1MIX2</accession>
<evidence type="ECO:0000256" key="3">
    <source>
        <dbReference type="ARBA" id="ARBA00022448"/>
    </source>
</evidence>
<feature type="transmembrane region" description="Helical" evidence="7">
    <location>
        <begin position="246"/>
        <end position="268"/>
    </location>
</feature>
<evidence type="ECO:0000256" key="2">
    <source>
        <dbReference type="ARBA" id="ARBA00005697"/>
    </source>
</evidence>
<feature type="transmembrane region" description="Helical" evidence="7">
    <location>
        <begin position="191"/>
        <end position="208"/>
    </location>
</feature>
<keyword evidence="4 7" id="KW-0812">Transmembrane</keyword>
<reference evidence="8 9" key="1">
    <citation type="submission" date="2020-10" db="EMBL/GenBank/DDBJ databases">
        <title>Campylobacter and Helicobacter PacBio genomes.</title>
        <authorList>
            <person name="Lane C."/>
        </authorList>
    </citation>
    <scope>NUCLEOTIDE SEQUENCE [LARGE SCALE GENOMIC DNA]</scope>
    <source>
        <strain evidence="8 9">2014D-0218</strain>
    </source>
</reference>
<feature type="transmembrane region" description="Helical" evidence="7">
    <location>
        <begin position="133"/>
        <end position="153"/>
    </location>
</feature>
<dbReference type="Proteomes" id="UP000594890">
    <property type="component" value="Chromosome"/>
</dbReference>
<feature type="transmembrane region" description="Helical" evidence="7">
    <location>
        <begin position="376"/>
        <end position="406"/>
    </location>
</feature>
<dbReference type="PANTHER" id="PTHR43337">
    <property type="entry name" value="XANTHINE/URACIL PERMEASE C887.17-RELATED"/>
    <property type="match status" value="1"/>
</dbReference>
<dbReference type="InterPro" id="IPR006043">
    <property type="entry name" value="NCS2"/>
</dbReference>
<feature type="transmembrane region" description="Helical" evidence="7">
    <location>
        <begin position="351"/>
        <end position="370"/>
    </location>
</feature>
<evidence type="ECO:0000256" key="5">
    <source>
        <dbReference type="ARBA" id="ARBA00022989"/>
    </source>
</evidence>
<feature type="transmembrane region" description="Helical" evidence="7">
    <location>
        <begin position="99"/>
        <end position="121"/>
    </location>
</feature>
<feature type="transmembrane region" description="Helical" evidence="7">
    <location>
        <begin position="17"/>
        <end position="35"/>
    </location>
</feature>
<evidence type="ECO:0000256" key="7">
    <source>
        <dbReference type="SAM" id="Phobius"/>
    </source>
</evidence>
<comment type="subcellular location">
    <subcellularLocation>
        <location evidence="1">Endomembrane system</location>
        <topology evidence="1">Multi-pass membrane protein</topology>
    </subcellularLocation>
</comment>
<dbReference type="Pfam" id="PF00860">
    <property type="entry name" value="Xan_ur_permease"/>
    <property type="match status" value="1"/>
</dbReference>
<dbReference type="EMBL" id="CP063088">
    <property type="protein sequence ID" value="QOR00324.1"/>
    <property type="molecule type" value="Genomic_DNA"/>
</dbReference>
<dbReference type="AlphaFoldDB" id="A0A7M1MIX2"/>
<dbReference type="PANTHER" id="PTHR43337:SF1">
    <property type="entry name" value="XANTHINE_URACIL PERMEASE C887.17-RELATED"/>
    <property type="match status" value="1"/>
</dbReference>
<feature type="transmembrane region" description="Helical" evidence="7">
    <location>
        <begin position="418"/>
        <end position="437"/>
    </location>
</feature>
<organism evidence="8 9">
    <name type="scientific">Campylobacter lari</name>
    <dbReference type="NCBI Taxonomy" id="201"/>
    <lineage>
        <taxon>Bacteria</taxon>
        <taxon>Pseudomonadati</taxon>
        <taxon>Campylobacterota</taxon>
        <taxon>Epsilonproteobacteria</taxon>
        <taxon>Campylobacterales</taxon>
        <taxon>Campylobacteraceae</taxon>
        <taxon>Campylobacter</taxon>
    </lineage>
</organism>
<dbReference type="GO" id="GO:0005345">
    <property type="term" value="F:purine nucleobase transmembrane transporter activity"/>
    <property type="evidence" value="ECO:0007669"/>
    <property type="project" value="TreeGrafter"/>
</dbReference>